<evidence type="ECO:0000313" key="2">
    <source>
        <dbReference type="Proteomes" id="UP000094793"/>
    </source>
</evidence>
<dbReference type="AlphaFoldDB" id="A0A1D7W4U6"/>
<dbReference type="KEGG" id="blin:BLSMQ_2315"/>
<dbReference type="eggNOG" id="ENOG5031X77">
    <property type="taxonomic scope" value="Bacteria"/>
</dbReference>
<evidence type="ECO:0000313" key="1">
    <source>
        <dbReference type="EMBL" id="AOP54021.1"/>
    </source>
</evidence>
<dbReference type="PATRIC" id="fig|1703.10.peg.2384"/>
<sequence>MGDDPRKDEYTMSEFANQLDTRIDDVRHRLQEARSEGDDYLVETLIDDLQNLLELADRNDVDTGPIAAVITAETGAIPIIPAPEES</sequence>
<organism evidence="1 2">
    <name type="scientific">Brevibacterium aurantiacum</name>
    <dbReference type="NCBI Taxonomy" id="273384"/>
    <lineage>
        <taxon>Bacteria</taxon>
        <taxon>Bacillati</taxon>
        <taxon>Actinomycetota</taxon>
        <taxon>Actinomycetes</taxon>
        <taxon>Micrococcales</taxon>
        <taxon>Brevibacteriaceae</taxon>
        <taxon>Brevibacterium</taxon>
    </lineage>
</organism>
<accession>A0A1D7W4U6</accession>
<protein>
    <submittedName>
        <fullName evidence="1">Uncharacterized protein</fullName>
    </submittedName>
</protein>
<dbReference type="EMBL" id="CP017150">
    <property type="protein sequence ID" value="AOP54021.1"/>
    <property type="molecule type" value="Genomic_DNA"/>
</dbReference>
<gene>
    <name evidence="1" type="ORF">BLSMQ_2315</name>
</gene>
<dbReference type="Proteomes" id="UP000094793">
    <property type="component" value="Chromosome"/>
</dbReference>
<proteinExistence type="predicted"/>
<reference evidence="2" key="1">
    <citation type="submission" date="2016-09" db="EMBL/GenBank/DDBJ databases">
        <title>Complete Genome Sequence of Brevibacterium linens SMQ-1335.</title>
        <authorList>
            <person name="de Melo A.G."/>
            <person name="Labrie S.J."/>
            <person name="Dumaresq J."/>
            <person name="Roberts R.J."/>
            <person name="Tremblay D.M."/>
            <person name="Moineau S."/>
        </authorList>
    </citation>
    <scope>NUCLEOTIDE SEQUENCE [LARGE SCALE GENOMIC DNA]</scope>
    <source>
        <strain evidence="2">SMQ-1335</strain>
    </source>
</reference>
<name>A0A1D7W4U6_BREAU</name>